<proteinExistence type="predicted"/>
<reference evidence="1" key="1">
    <citation type="submission" date="2022-07" db="EMBL/GenBank/DDBJ databases">
        <title>Chromosome-level genome of Muraenolepis orangiensis.</title>
        <authorList>
            <person name="Kim J."/>
        </authorList>
    </citation>
    <scope>NUCLEOTIDE SEQUENCE</scope>
    <source>
        <strain evidence="1">KU_S4_2022</strain>
        <tissue evidence="1">Muscle</tissue>
    </source>
</reference>
<sequence>MQSNYSCCDSPLLESDVGNSDEEVWNIGNKKGHMPDKIVYFIGRECPAPPEAIVTSSATRHHYAVCATSANVDDVMKSYSCCDRLLESDAGNSDEESWATGDRVIARYPVGDQPCVPPCKDVSSGRLSLDGSGCPDVRHTLTHMGGEPDKIVDFIGRECPAPPEAIVTSSATRHHYAVMKSYSCCDSPLLESDVGNNDEESWAIGATVIALYPVGDQPCVPPCKNVSPGRLSLDGSGCPDVRHTLTHVCNLFT</sequence>
<dbReference type="EMBL" id="JANIIK010000109">
    <property type="protein sequence ID" value="KAJ3597244.1"/>
    <property type="molecule type" value="Genomic_DNA"/>
</dbReference>
<organism evidence="1 2">
    <name type="scientific">Muraenolepis orangiensis</name>
    <name type="common">Patagonian moray cod</name>
    <dbReference type="NCBI Taxonomy" id="630683"/>
    <lineage>
        <taxon>Eukaryota</taxon>
        <taxon>Metazoa</taxon>
        <taxon>Chordata</taxon>
        <taxon>Craniata</taxon>
        <taxon>Vertebrata</taxon>
        <taxon>Euteleostomi</taxon>
        <taxon>Actinopterygii</taxon>
        <taxon>Neopterygii</taxon>
        <taxon>Teleostei</taxon>
        <taxon>Neoteleostei</taxon>
        <taxon>Acanthomorphata</taxon>
        <taxon>Zeiogadaria</taxon>
        <taxon>Gadariae</taxon>
        <taxon>Gadiformes</taxon>
        <taxon>Muraenolepidoidei</taxon>
        <taxon>Muraenolepididae</taxon>
        <taxon>Muraenolepis</taxon>
    </lineage>
</organism>
<gene>
    <name evidence="1" type="ORF">NHX12_000772</name>
</gene>
<dbReference type="AlphaFoldDB" id="A0A9Q0DX05"/>
<evidence type="ECO:0000313" key="1">
    <source>
        <dbReference type="EMBL" id="KAJ3597244.1"/>
    </source>
</evidence>
<protein>
    <submittedName>
        <fullName evidence="1">Uncharacterized protein</fullName>
    </submittedName>
</protein>
<comment type="caution">
    <text evidence="1">The sequence shown here is derived from an EMBL/GenBank/DDBJ whole genome shotgun (WGS) entry which is preliminary data.</text>
</comment>
<keyword evidence="2" id="KW-1185">Reference proteome</keyword>
<evidence type="ECO:0000313" key="2">
    <source>
        <dbReference type="Proteomes" id="UP001148018"/>
    </source>
</evidence>
<name>A0A9Q0DX05_9TELE</name>
<dbReference type="Proteomes" id="UP001148018">
    <property type="component" value="Unassembled WGS sequence"/>
</dbReference>
<accession>A0A9Q0DX05</accession>